<dbReference type="PROSITE" id="PS00211">
    <property type="entry name" value="ABC_TRANSPORTER_1"/>
    <property type="match status" value="1"/>
</dbReference>
<dbReference type="Proteomes" id="UP000244571">
    <property type="component" value="Chromosome"/>
</dbReference>
<evidence type="ECO:0000259" key="10">
    <source>
        <dbReference type="PROSITE" id="PS50929"/>
    </source>
</evidence>
<gene>
    <name evidence="11" type="ORF">DBV39_03985</name>
</gene>
<feature type="transmembrane region" description="Helical" evidence="8">
    <location>
        <begin position="162"/>
        <end position="182"/>
    </location>
</feature>
<feature type="domain" description="ABC transporter" evidence="9">
    <location>
        <begin position="367"/>
        <end position="610"/>
    </location>
</feature>
<dbReference type="KEGG" id="boz:DBV39_03985"/>
<name>A0A2R4XGT6_9BURK</name>
<dbReference type="InterPro" id="IPR011527">
    <property type="entry name" value="ABC1_TM_dom"/>
</dbReference>
<keyword evidence="4" id="KW-0547">Nucleotide-binding</keyword>
<dbReference type="Gene3D" id="1.20.1560.10">
    <property type="entry name" value="ABC transporter type 1, transmembrane domain"/>
    <property type="match status" value="1"/>
</dbReference>
<evidence type="ECO:0008006" key="13">
    <source>
        <dbReference type="Google" id="ProtNLM"/>
    </source>
</evidence>
<evidence type="ECO:0000259" key="9">
    <source>
        <dbReference type="PROSITE" id="PS50893"/>
    </source>
</evidence>
<dbReference type="SMART" id="SM00382">
    <property type="entry name" value="AAA"/>
    <property type="match status" value="1"/>
</dbReference>
<evidence type="ECO:0000313" key="11">
    <source>
        <dbReference type="EMBL" id="AWB33015.1"/>
    </source>
</evidence>
<comment type="subcellular location">
    <subcellularLocation>
        <location evidence="1">Cell membrane</location>
        <topology evidence="1">Multi-pass membrane protein</topology>
    </subcellularLocation>
</comment>
<reference evidence="11 12" key="1">
    <citation type="submission" date="2018-04" db="EMBL/GenBank/DDBJ databases">
        <title>Bordetella sp. HZ20 isolated from seawater.</title>
        <authorList>
            <person name="Sun C."/>
        </authorList>
    </citation>
    <scope>NUCLEOTIDE SEQUENCE [LARGE SCALE GENOMIC DNA]</scope>
    <source>
        <strain evidence="11 12">HZ20</strain>
    </source>
</reference>
<feature type="domain" description="ABC transmembrane type-1" evidence="10">
    <location>
        <begin position="29"/>
        <end position="334"/>
    </location>
</feature>
<dbReference type="InterPro" id="IPR003593">
    <property type="entry name" value="AAA+_ATPase"/>
</dbReference>
<evidence type="ECO:0000256" key="7">
    <source>
        <dbReference type="ARBA" id="ARBA00023136"/>
    </source>
</evidence>
<keyword evidence="2" id="KW-1003">Cell membrane</keyword>
<dbReference type="GO" id="GO:0005524">
    <property type="term" value="F:ATP binding"/>
    <property type="evidence" value="ECO:0007669"/>
    <property type="project" value="UniProtKB-KW"/>
</dbReference>
<dbReference type="PANTHER" id="PTHR24221">
    <property type="entry name" value="ATP-BINDING CASSETTE SUB-FAMILY B"/>
    <property type="match status" value="1"/>
</dbReference>
<feature type="transmembrane region" description="Helical" evidence="8">
    <location>
        <begin position="31"/>
        <end position="54"/>
    </location>
</feature>
<dbReference type="PROSITE" id="PS50929">
    <property type="entry name" value="ABC_TM1F"/>
    <property type="match status" value="1"/>
</dbReference>
<feature type="transmembrane region" description="Helical" evidence="8">
    <location>
        <begin position="188"/>
        <end position="205"/>
    </location>
</feature>
<dbReference type="SUPFAM" id="SSF52540">
    <property type="entry name" value="P-loop containing nucleoside triphosphate hydrolases"/>
    <property type="match status" value="1"/>
</dbReference>
<dbReference type="InterPro" id="IPR003439">
    <property type="entry name" value="ABC_transporter-like_ATP-bd"/>
</dbReference>
<dbReference type="OrthoDB" id="8554730at2"/>
<evidence type="ECO:0000256" key="2">
    <source>
        <dbReference type="ARBA" id="ARBA00022475"/>
    </source>
</evidence>
<keyword evidence="7 8" id="KW-0472">Membrane</keyword>
<dbReference type="Pfam" id="PF00005">
    <property type="entry name" value="ABC_tran"/>
    <property type="match status" value="1"/>
</dbReference>
<dbReference type="GO" id="GO:0016887">
    <property type="term" value="F:ATP hydrolysis activity"/>
    <property type="evidence" value="ECO:0007669"/>
    <property type="project" value="InterPro"/>
</dbReference>
<evidence type="ECO:0000256" key="8">
    <source>
        <dbReference type="SAM" id="Phobius"/>
    </source>
</evidence>
<evidence type="ECO:0000256" key="3">
    <source>
        <dbReference type="ARBA" id="ARBA00022692"/>
    </source>
</evidence>
<keyword evidence="6 8" id="KW-1133">Transmembrane helix</keyword>
<dbReference type="PANTHER" id="PTHR24221:SF654">
    <property type="entry name" value="ATP-BINDING CASSETTE SUB-FAMILY B MEMBER 6"/>
    <property type="match status" value="1"/>
</dbReference>
<dbReference type="GO" id="GO:0005886">
    <property type="term" value="C:plasma membrane"/>
    <property type="evidence" value="ECO:0007669"/>
    <property type="project" value="UniProtKB-SubCell"/>
</dbReference>
<dbReference type="InterPro" id="IPR017871">
    <property type="entry name" value="ABC_transporter-like_CS"/>
</dbReference>
<dbReference type="GO" id="GO:0140359">
    <property type="term" value="F:ABC-type transporter activity"/>
    <property type="evidence" value="ECO:0007669"/>
    <property type="project" value="InterPro"/>
</dbReference>
<evidence type="ECO:0000256" key="6">
    <source>
        <dbReference type="ARBA" id="ARBA00022989"/>
    </source>
</evidence>
<proteinExistence type="predicted"/>
<dbReference type="InterPro" id="IPR039421">
    <property type="entry name" value="Type_1_exporter"/>
</dbReference>
<accession>A0A2R4XGT6</accession>
<dbReference type="Gene3D" id="3.40.50.300">
    <property type="entry name" value="P-loop containing nucleotide triphosphate hydrolases"/>
    <property type="match status" value="1"/>
</dbReference>
<keyword evidence="3 8" id="KW-0812">Transmembrane</keyword>
<dbReference type="AlphaFoldDB" id="A0A2R4XGT6"/>
<dbReference type="InterPro" id="IPR036640">
    <property type="entry name" value="ABC1_TM_sf"/>
</dbReference>
<sequence length="629" mass="69526">MDNRHSFTLRDEINQIFQVLPRSSRRRAWGLLALSVLTGLFEVLTIGSVFPIILSLTDPDRLVSWLSRIAGTGQLIDPQWVSWFARPVPVLVVFSGVVIVAGLVRMSLIRQTALFAQHAGAEMSVKALDCVLHQPYAFHVDTTSTRTISLVTHKVTMVVNQVMISLIQLITSIVIAACVLTFLCFVNLAVSLIVLLVLLATYLIVGSLSRRKLREFGQENAEQQTQAIAAVQESIGHVREILLTGLQSFFLERFRGHAHRYRHAQAQSTAITASKRHLVEVIVFLLMASLIYFLLQSSTPKEDVLVILGIFALAAQRLLPIVNQIYTAWASLENGRSPLADVMDVLRLSTDGDKLAEVPRVAFRQSVVLRDVDFQHPGAPGVSGAKRRLFERLSIEIFKGQRIGIMGPSGAGKTTLIDLLAGLHRPVSGDLLVDGHVMDRTRIQSWQRCIGYVPQQVFLSDQTIAENIAIGLPIDAIDMERVRFAGKAAGLEDWITSLPLEYRTLCGENGIRLSGGQRQRIGIARVLYSRKPVLILDEPTSALDVRTEAEIMDSIMALDRDMTVVIVTHRQSLLSRFDQVCWVEQGKVKPCMPSITQSPVEGAEGGHLFRTLRSSDTDNAGPAQKATTT</sequence>
<evidence type="ECO:0000256" key="1">
    <source>
        <dbReference type="ARBA" id="ARBA00004651"/>
    </source>
</evidence>
<dbReference type="GO" id="GO:0034040">
    <property type="term" value="F:ATPase-coupled lipid transmembrane transporter activity"/>
    <property type="evidence" value="ECO:0007669"/>
    <property type="project" value="TreeGrafter"/>
</dbReference>
<dbReference type="SUPFAM" id="SSF90123">
    <property type="entry name" value="ABC transporter transmembrane region"/>
    <property type="match status" value="1"/>
</dbReference>
<protein>
    <recommendedName>
        <fullName evidence="13">ABC transporter ATP-binding protein</fullName>
    </recommendedName>
</protein>
<dbReference type="EMBL" id="CP028901">
    <property type="protein sequence ID" value="AWB33015.1"/>
    <property type="molecule type" value="Genomic_DNA"/>
</dbReference>
<keyword evidence="12" id="KW-1185">Reference proteome</keyword>
<evidence type="ECO:0000256" key="5">
    <source>
        <dbReference type="ARBA" id="ARBA00022840"/>
    </source>
</evidence>
<dbReference type="Pfam" id="PF00664">
    <property type="entry name" value="ABC_membrane"/>
    <property type="match status" value="1"/>
</dbReference>
<organism evidence="11 12">
    <name type="scientific">Orrella marina</name>
    <dbReference type="NCBI Taxonomy" id="2163011"/>
    <lineage>
        <taxon>Bacteria</taxon>
        <taxon>Pseudomonadati</taxon>
        <taxon>Pseudomonadota</taxon>
        <taxon>Betaproteobacteria</taxon>
        <taxon>Burkholderiales</taxon>
        <taxon>Alcaligenaceae</taxon>
        <taxon>Orrella</taxon>
    </lineage>
</organism>
<keyword evidence="5" id="KW-0067">ATP-binding</keyword>
<feature type="transmembrane region" description="Helical" evidence="8">
    <location>
        <begin position="83"/>
        <end position="104"/>
    </location>
</feature>
<feature type="transmembrane region" description="Helical" evidence="8">
    <location>
        <begin position="278"/>
        <end position="295"/>
    </location>
</feature>
<dbReference type="PROSITE" id="PS50893">
    <property type="entry name" value="ABC_TRANSPORTER_2"/>
    <property type="match status" value="1"/>
</dbReference>
<evidence type="ECO:0000256" key="4">
    <source>
        <dbReference type="ARBA" id="ARBA00022741"/>
    </source>
</evidence>
<evidence type="ECO:0000313" key="12">
    <source>
        <dbReference type="Proteomes" id="UP000244571"/>
    </source>
</evidence>
<dbReference type="RefSeq" id="WP_108620445.1">
    <property type="nucleotide sequence ID" value="NZ_CP028901.1"/>
</dbReference>
<dbReference type="InterPro" id="IPR027417">
    <property type="entry name" value="P-loop_NTPase"/>
</dbReference>